<dbReference type="InterPro" id="IPR036390">
    <property type="entry name" value="WH_DNA-bd_sf"/>
</dbReference>
<dbReference type="OrthoDB" id="9807558at2"/>
<name>A0A4R7B5K7_9NEIS</name>
<dbReference type="InterPro" id="IPR005471">
    <property type="entry name" value="Tscrpt_reg_IclR_N"/>
</dbReference>
<proteinExistence type="predicted"/>
<keyword evidence="3" id="KW-1185">Reference proteome</keyword>
<dbReference type="Proteomes" id="UP000295611">
    <property type="component" value="Unassembled WGS sequence"/>
</dbReference>
<evidence type="ECO:0000259" key="1">
    <source>
        <dbReference type="Pfam" id="PF09339"/>
    </source>
</evidence>
<dbReference type="InterPro" id="IPR036388">
    <property type="entry name" value="WH-like_DNA-bd_sf"/>
</dbReference>
<gene>
    <name evidence="2" type="ORF">DFP86_10693</name>
</gene>
<organism evidence="2 3">
    <name type="scientific">Paludibacterium purpuratum</name>
    <dbReference type="NCBI Taxonomy" id="1144873"/>
    <lineage>
        <taxon>Bacteria</taxon>
        <taxon>Pseudomonadati</taxon>
        <taxon>Pseudomonadota</taxon>
        <taxon>Betaproteobacteria</taxon>
        <taxon>Neisseriales</taxon>
        <taxon>Chromobacteriaceae</taxon>
        <taxon>Paludibacterium</taxon>
    </lineage>
</organism>
<protein>
    <submittedName>
        <fullName evidence="2">IclR-like helix-turn-helix domain-containing protein</fullName>
    </submittedName>
</protein>
<feature type="domain" description="HTH iclR-type" evidence="1">
    <location>
        <begin position="63"/>
        <end position="92"/>
    </location>
</feature>
<evidence type="ECO:0000313" key="2">
    <source>
        <dbReference type="EMBL" id="TDR79954.1"/>
    </source>
</evidence>
<dbReference type="SUPFAM" id="SSF46785">
    <property type="entry name" value="Winged helix' DNA-binding domain"/>
    <property type="match status" value="1"/>
</dbReference>
<evidence type="ECO:0000313" key="3">
    <source>
        <dbReference type="Proteomes" id="UP000295611"/>
    </source>
</evidence>
<dbReference type="Gene3D" id="1.10.10.10">
    <property type="entry name" value="Winged helix-like DNA-binding domain superfamily/Winged helix DNA-binding domain"/>
    <property type="match status" value="1"/>
</dbReference>
<accession>A0A4R7B5K7</accession>
<dbReference type="RefSeq" id="WP_133680200.1">
    <property type="nucleotide sequence ID" value="NZ_SNZP01000006.1"/>
</dbReference>
<dbReference type="AlphaFoldDB" id="A0A4R7B5K7"/>
<comment type="caution">
    <text evidence="2">The sequence shown here is derived from an EMBL/GenBank/DDBJ whole genome shotgun (WGS) entry which is preliminary data.</text>
</comment>
<dbReference type="Pfam" id="PF09339">
    <property type="entry name" value="HTH_IclR"/>
    <property type="match status" value="1"/>
</dbReference>
<dbReference type="GO" id="GO:0003677">
    <property type="term" value="F:DNA binding"/>
    <property type="evidence" value="ECO:0007669"/>
    <property type="project" value="InterPro"/>
</dbReference>
<dbReference type="GO" id="GO:0006355">
    <property type="term" value="P:regulation of DNA-templated transcription"/>
    <property type="evidence" value="ECO:0007669"/>
    <property type="project" value="InterPro"/>
</dbReference>
<dbReference type="EMBL" id="SNZP01000006">
    <property type="protein sequence ID" value="TDR79954.1"/>
    <property type="molecule type" value="Genomic_DNA"/>
</dbReference>
<reference evidence="2 3" key="1">
    <citation type="submission" date="2019-03" db="EMBL/GenBank/DDBJ databases">
        <title>Genomic Encyclopedia of Type Strains, Phase III (KMG-III): the genomes of soil and plant-associated and newly described type strains.</title>
        <authorList>
            <person name="Whitman W."/>
        </authorList>
    </citation>
    <scope>NUCLEOTIDE SEQUENCE [LARGE SCALE GENOMIC DNA]</scope>
    <source>
        <strain evidence="2 3">CECT 8976</strain>
    </source>
</reference>
<sequence>MNHPEARLDLSMLSQQLGEASVPLLRELYHLLEHDLSLALVLGELGRTNAGRRIPSARHNQCHDLSLATGIPRATVRRKLHKLQSLGWLETDARGRLALTPLAREQWSDINRRFWARLRQALAHLEE</sequence>